<evidence type="ECO:0000256" key="5">
    <source>
        <dbReference type="SAM" id="SignalP"/>
    </source>
</evidence>
<evidence type="ECO:0000256" key="1">
    <source>
        <dbReference type="ARBA" id="ARBA00010062"/>
    </source>
</evidence>
<dbReference type="PRINTS" id="PR00337">
    <property type="entry name" value="LEUILEVALBP"/>
</dbReference>
<dbReference type="InterPro" id="IPR000709">
    <property type="entry name" value="Leu_Ile_Val-bd"/>
</dbReference>
<protein>
    <submittedName>
        <fullName evidence="7">ABC transporter substrate-binding protein</fullName>
    </submittedName>
</protein>
<keyword evidence="4" id="KW-0029">Amino-acid transport</keyword>
<organism evidence="7 8">
    <name type="scientific">Azospirillum oleiclasticum</name>
    <dbReference type="NCBI Taxonomy" id="2735135"/>
    <lineage>
        <taxon>Bacteria</taxon>
        <taxon>Pseudomonadati</taxon>
        <taxon>Pseudomonadota</taxon>
        <taxon>Alphaproteobacteria</taxon>
        <taxon>Rhodospirillales</taxon>
        <taxon>Azospirillaceae</taxon>
        <taxon>Azospirillum</taxon>
    </lineage>
</organism>
<name>A0ABX2TFW2_9PROT</name>
<dbReference type="SUPFAM" id="SSF53822">
    <property type="entry name" value="Periplasmic binding protein-like I"/>
    <property type="match status" value="1"/>
</dbReference>
<evidence type="ECO:0000313" key="8">
    <source>
        <dbReference type="Proteomes" id="UP000584642"/>
    </source>
</evidence>
<keyword evidence="3 5" id="KW-0732">Signal</keyword>
<dbReference type="PANTHER" id="PTHR47235:SF1">
    <property type="entry name" value="BLR6548 PROTEIN"/>
    <property type="match status" value="1"/>
</dbReference>
<feature type="domain" description="Leucine-binding protein" evidence="6">
    <location>
        <begin position="37"/>
        <end position="378"/>
    </location>
</feature>
<comment type="similarity">
    <text evidence="1">Belongs to the leucine-binding protein family.</text>
</comment>
<proteinExistence type="inferred from homology"/>
<dbReference type="PANTHER" id="PTHR47235">
    <property type="entry name" value="BLR6548 PROTEIN"/>
    <property type="match status" value="1"/>
</dbReference>
<sequence>MKVSERLMVIMAVAGVAVMGTGTAAADPQRGVRPDKVVLGSHTDLSGPLAIWGAPATNGARLRIEEANAAGGVHGRKIEFLVEDTAYQVPQAVRATNKLVSRDGIFAMLLGAGTSQSLASMEITDKAGIPSLFPLTGARSMAEPLHPLHFTYFVSYYDQAAGGLKYFRKTQDVQTVCLQTHASDYGEEITRGVTDAARELGMKLLMVGTHKPTETDFAGAATAIKNAGCDLAYLGTTTKDTIALHTTLRKLGFKGTTVGNMVSYVPIVAQAGGMDGYYAVTPAMILDPKDGEPVKKRFFDAYRAKYNEAPSLQSQVGYVSADLAIKAMEAAGRDLTVQRLTAALEAVRNYRDHFGGTTISFGPDKHFGGDSLLLMQVKGADWAMVQDNLPY</sequence>
<evidence type="ECO:0000259" key="6">
    <source>
        <dbReference type="Pfam" id="PF13458"/>
    </source>
</evidence>
<evidence type="ECO:0000256" key="3">
    <source>
        <dbReference type="ARBA" id="ARBA00022729"/>
    </source>
</evidence>
<keyword evidence="8" id="KW-1185">Reference proteome</keyword>
<gene>
    <name evidence="7" type="ORF">HND93_20350</name>
</gene>
<evidence type="ECO:0000256" key="2">
    <source>
        <dbReference type="ARBA" id="ARBA00022448"/>
    </source>
</evidence>
<dbReference type="RefSeq" id="WP_180283837.1">
    <property type="nucleotide sequence ID" value="NZ_JABFDB010000014.1"/>
</dbReference>
<feature type="chain" id="PRO_5047386976" evidence="5">
    <location>
        <begin position="27"/>
        <end position="391"/>
    </location>
</feature>
<dbReference type="Gene3D" id="3.40.50.2300">
    <property type="match status" value="2"/>
</dbReference>
<comment type="caution">
    <text evidence="7">The sequence shown here is derived from an EMBL/GenBank/DDBJ whole genome shotgun (WGS) entry which is preliminary data.</text>
</comment>
<feature type="signal peptide" evidence="5">
    <location>
        <begin position="1"/>
        <end position="26"/>
    </location>
</feature>
<dbReference type="EMBL" id="JABFDB010000014">
    <property type="protein sequence ID" value="NYZ22072.1"/>
    <property type="molecule type" value="Genomic_DNA"/>
</dbReference>
<dbReference type="InterPro" id="IPR028082">
    <property type="entry name" value="Peripla_BP_I"/>
</dbReference>
<dbReference type="Proteomes" id="UP000584642">
    <property type="component" value="Unassembled WGS sequence"/>
</dbReference>
<evidence type="ECO:0000256" key="4">
    <source>
        <dbReference type="ARBA" id="ARBA00022970"/>
    </source>
</evidence>
<dbReference type="Pfam" id="PF13458">
    <property type="entry name" value="Peripla_BP_6"/>
    <property type="match status" value="1"/>
</dbReference>
<accession>A0ABX2TFW2</accession>
<keyword evidence="2" id="KW-0813">Transport</keyword>
<reference evidence="7 8" key="1">
    <citation type="submission" date="2020-05" db="EMBL/GenBank/DDBJ databases">
        <title>Azospirillum oleiclasticum sp. nov, a nitrogen-fixing and heavy crude oil-emulsifying bacterium isolated from the crude oil of Yumen Oilfield.</title>
        <authorList>
            <person name="Wu D."/>
            <person name="Cai M."/>
            <person name="Zhang X."/>
        </authorList>
    </citation>
    <scope>NUCLEOTIDE SEQUENCE [LARGE SCALE GENOMIC DNA]</scope>
    <source>
        <strain evidence="7 8">ROY-1-1-2</strain>
    </source>
</reference>
<dbReference type="CDD" id="cd06343">
    <property type="entry name" value="PBP1_ABC_ligand_binding-like"/>
    <property type="match status" value="1"/>
</dbReference>
<evidence type="ECO:0000313" key="7">
    <source>
        <dbReference type="EMBL" id="NYZ22072.1"/>
    </source>
</evidence>
<dbReference type="InterPro" id="IPR028081">
    <property type="entry name" value="Leu-bd"/>
</dbReference>